<evidence type="ECO:0000259" key="6">
    <source>
        <dbReference type="Pfam" id="PF01555"/>
    </source>
</evidence>
<dbReference type="InterPro" id="IPR002052">
    <property type="entry name" value="DNA_methylase_N6_adenine_CS"/>
</dbReference>
<evidence type="ECO:0000313" key="7">
    <source>
        <dbReference type="EMBL" id="PMC57899.1"/>
    </source>
</evidence>
<keyword evidence="4" id="KW-0949">S-adenosyl-L-methionine</keyword>
<evidence type="ECO:0000256" key="5">
    <source>
        <dbReference type="ARBA" id="ARBA00022747"/>
    </source>
</evidence>
<dbReference type="SUPFAM" id="SSF53335">
    <property type="entry name" value="S-adenosyl-L-methionine-dependent methyltransferases"/>
    <property type="match status" value="1"/>
</dbReference>
<dbReference type="GO" id="GO:0009307">
    <property type="term" value="P:DNA restriction-modification system"/>
    <property type="evidence" value="ECO:0007669"/>
    <property type="project" value="UniProtKB-KW"/>
</dbReference>
<dbReference type="AlphaFoldDB" id="A0A2N6SLI0"/>
<dbReference type="InterPro" id="IPR029063">
    <property type="entry name" value="SAM-dependent_MTases_sf"/>
</dbReference>
<dbReference type="InterPro" id="IPR002295">
    <property type="entry name" value="N4/N6-MTase_EcoPI_Mod-like"/>
</dbReference>
<comment type="caution">
    <text evidence="7">The sequence shown here is derived from an EMBL/GenBank/DDBJ whole genome shotgun (WGS) entry which is preliminary data.</text>
</comment>
<gene>
    <name evidence="7" type="ORF">CJ205_07155</name>
</gene>
<comment type="similarity">
    <text evidence="1">Belongs to the N(4)/N(6)-methyltransferase family.</text>
</comment>
<name>A0A2N6SLI0_9LACT</name>
<dbReference type="GO" id="GO:0003677">
    <property type="term" value="F:DNA binding"/>
    <property type="evidence" value="ECO:0007669"/>
    <property type="project" value="InterPro"/>
</dbReference>
<evidence type="ECO:0000256" key="3">
    <source>
        <dbReference type="ARBA" id="ARBA00022679"/>
    </source>
</evidence>
<organism evidence="7 8">
    <name type="scientific">Dolosicoccus paucivorans</name>
    <dbReference type="NCBI Taxonomy" id="84521"/>
    <lineage>
        <taxon>Bacteria</taxon>
        <taxon>Bacillati</taxon>
        <taxon>Bacillota</taxon>
        <taxon>Bacilli</taxon>
        <taxon>Lactobacillales</taxon>
        <taxon>Aerococcaceae</taxon>
        <taxon>Dolosicoccus</taxon>
    </lineage>
</organism>
<dbReference type="EMBL" id="PNHE01000036">
    <property type="protein sequence ID" value="PMC57899.1"/>
    <property type="molecule type" value="Genomic_DNA"/>
</dbReference>
<reference evidence="7 8" key="1">
    <citation type="submission" date="2017-09" db="EMBL/GenBank/DDBJ databases">
        <title>Bacterial strain isolated from the female urinary microbiota.</title>
        <authorList>
            <person name="Thomas-White K."/>
            <person name="Kumar N."/>
            <person name="Forster S."/>
            <person name="Putonti C."/>
            <person name="Lawley T."/>
            <person name="Wolfe A.J."/>
        </authorList>
    </citation>
    <scope>NUCLEOTIDE SEQUENCE [LARGE SCALE GENOMIC DNA]</scope>
    <source>
        <strain evidence="7 8">UMB0852</strain>
    </source>
</reference>
<dbReference type="GO" id="GO:0032259">
    <property type="term" value="P:methylation"/>
    <property type="evidence" value="ECO:0007669"/>
    <property type="project" value="UniProtKB-KW"/>
</dbReference>
<evidence type="ECO:0000256" key="2">
    <source>
        <dbReference type="ARBA" id="ARBA00022603"/>
    </source>
</evidence>
<dbReference type="PROSITE" id="PS00092">
    <property type="entry name" value="N6_MTASE"/>
    <property type="match status" value="1"/>
</dbReference>
<evidence type="ECO:0000256" key="4">
    <source>
        <dbReference type="ARBA" id="ARBA00022691"/>
    </source>
</evidence>
<dbReference type="InterPro" id="IPR002941">
    <property type="entry name" value="DNA_methylase_N4/N6"/>
</dbReference>
<keyword evidence="3 7" id="KW-0808">Transferase</keyword>
<evidence type="ECO:0000313" key="8">
    <source>
        <dbReference type="Proteomes" id="UP000235682"/>
    </source>
</evidence>
<dbReference type="Pfam" id="PF01555">
    <property type="entry name" value="N6_N4_Mtase"/>
    <property type="match status" value="1"/>
</dbReference>
<protein>
    <submittedName>
        <fullName evidence="7">Site-specific DNA-methyltransferase</fullName>
    </submittedName>
</protein>
<proteinExistence type="inferred from homology"/>
<sequence>MIGNKTKENNDKKVNSREMEKLRREFPQFFTKEGDFKLDSFQDFLKEEEVDLSKEGYELKFLGKSYAKYLSSLETETYLSPDTENNQREENKDSENLYIVGDNIDALKHLLGSYCGKIKCIYIDPPYNTGSDGFVYPDSFKFTKDELARTIGITEEEAGRILDLSGKSTHSAWMTFMYPRLVLARDLLSDDGVIFISVDYNEQANLRLICDEIYGEENFVGEIYWESKTKSQNTKTSFNKLQPKVEKIFLYKMNCNNYCDKMLL</sequence>
<dbReference type="GO" id="GO:0008170">
    <property type="term" value="F:N-methyltransferase activity"/>
    <property type="evidence" value="ECO:0007669"/>
    <property type="project" value="InterPro"/>
</dbReference>
<feature type="domain" description="DNA methylase N-4/N-6" evidence="6">
    <location>
        <begin position="118"/>
        <end position="257"/>
    </location>
</feature>
<evidence type="ECO:0000256" key="1">
    <source>
        <dbReference type="ARBA" id="ARBA00006594"/>
    </source>
</evidence>
<keyword evidence="5" id="KW-0680">Restriction system</keyword>
<keyword evidence="8" id="KW-1185">Reference proteome</keyword>
<dbReference type="Proteomes" id="UP000235682">
    <property type="component" value="Unassembled WGS sequence"/>
</dbReference>
<keyword evidence="2 7" id="KW-0489">Methyltransferase</keyword>
<dbReference type="RefSeq" id="WP_102233369.1">
    <property type="nucleotide sequence ID" value="NZ_PNHE01000036.1"/>
</dbReference>
<dbReference type="PRINTS" id="PR00506">
    <property type="entry name" value="D21N6MTFRASE"/>
</dbReference>
<dbReference type="Gene3D" id="3.40.50.150">
    <property type="entry name" value="Vaccinia Virus protein VP39"/>
    <property type="match status" value="1"/>
</dbReference>
<accession>A0A2N6SLI0</accession>